<feature type="transmembrane region" description="Helical" evidence="1">
    <location>
        <begin position="12"/>
        <end position="29"/>
    </location>
</feature>
<name>A0A382PFY4_9ZZZZ</name>
<protein>
    <recommendedName>
        <fullName evidence="3">Membrane-bound metal-dependent hydrolase</fullName>
    </recommendedName>
</protein>
<evidence type="ECO:0000313" key="2">
    <source>
        <dbReference type="EMBL" id="SVC70872.1"/>
    </source>
</evidence>
<proteinExistence type="predicted"/>
<gene>
    <name evidence="2" type="ORF">METZ01_LOCUS323726</name>
</gene>
<evidence type="ECO:0008006" key="3">
    <source>
        <dbReference type="Google" id="ProtNLM"/>
    </source>
</evidence>
<dbReference type="EMBL" id="UINC01106303">
    <property type="protein sequence ID" value="SVC70872.1"/>
    <property type="molecule type" value="Genomic_DNA"/>
</dbReference>
<organism evidence="2">
    <name type="scientific">marine metagenome</name>
    <dbReference type="NCBI Taxonomy" id="408172"/>
    <lineage>
        <taxon>unclassified sequences</taxon>
        <taxon>metagenomes</taxon>
        <taxon>ecological metagenomes</taxon>
    </lineage>
</organism>
<feature type="transmembrane region" description="Helical" evidence="1">
    <location>
        <begin position="167"/>
        <end position="186"/>
    </location>
</feature>
<evidence type="ECO:0000256" key="1">
    <source>
        <dbReference type="SAM" id="Phobius"/>
    </source>
</evidence>
<dbReference type="AlphaFoldDB" id="A0A382PFY4"/>
<keyword evidence="1" id="KW-0472">Membrane</keyword>
<keyword evidence="1" id="KW-0812">Transmembrane</keyword>
<accession>A0A382PFY4</accession>
<feature type="transmembrane region" description="Helical" evidence="1">
    <location>
        <begin position="102"/>
        <end position="120"/>
    </location>
</feature>
<reference evidence="2" key="1">
    <citation type="submission" date="2018-05" db="EMBL/GenBank/DDBJ databases">
        <authorList>
            <person name="Lanie J.A."/>
            <person name="Ng W.-L."/>
            <person name="Kazmierczak K.M."/>
            <person name="Andrzejewski T.M."/>
            <person name="Davidsen T.M."/>
            <person name="Wayne K.J."/>
            <person name="Tettelin H."/>
            <person name="Glass J.I."/>
            <person name="Rusch D."/>
            <person name="Podicherti R."/>
            <person name="Tsui H.-C.T."/>
            <person name="Winkler M.E."/>
        </authorList>
    </citation>
    <scope>NUCLEOTIDE SEQUENCE</scope>
</reference>
<keyword evidence="1" id="KW-1133">Transmembrane helix</keyword>
<sequence>MNKQISFILKRSFLFGCLIISFSLFGFILEVEKTPSSFQFVNPIEVLRFLSIEHFAGHIVWGLMVGFVTLSFRYIILTGFFAILVDADNLLKILGLEESFRMAHSIPFGILAAVVMMLVFGRKDWRLGAISFGAILTHISFDIISGRSGSFRIFSPFYIENIYFQEFYWIIFLLAGFILVGIVTFFTRYKQQVA</sequence>